<organism evidence="1 2">
    <name type="scientific">Clonostachys rosea f. rosea IK726</name>
    <dbReference type="NCBI Taxonomy" id="1349383"/>
    <lineage>
        <taxon>Eukaryota</taxon>
        <taxon>Fungi</taxon>
        <taxon>Dikarya</taxon>
        <taxon>Ascomycota</taxon>
        <taxon>Pezizomycotina</taxon>
        <taxon>Sordariomycetes</taxon>
        <taxon>Hypocreomycetidae</taxon>
        <taxon>Hypocreales</taxon>
        <taxon>Bionectriaceae</taxon>
        <taxon>Clonostachys</taxon>
    </lineage>
</organism>
<protein>
    <submittedName>
        <fullName evidence="1">Uncharacterized protein</fullName>
    </submittedName>
</protein>
<dbReference type="Proteomes" id="UP000836387">
    <property type="component" value="Unassembled WGS sequence"/>
</dbReference>
<evidence type="ECO:0000313" key="1">
    <source>
        <dbReference type="EMBL" id="CAG9949811.1"/>
    </source>
</evidence>
<keyword evidence="2" id="KW-1185">Reference proteome</keyword>
<dbReference type="EMBL" id="CADEHS020000108">
    <property type="protein sequence ID" value="CAG9949811.1"/>
    <property type="molecule type" value="Genomic_DNA"/>
</dbReference>
<reference evidence="1" key="2">
    <citation type="submission" date="2021-10" db="EMBL/GenBank/DDBJ databases">
        <authorList>
            <person name="Piombo E."/>
        </authorList>
    </citation>
    <scope>NUCLEOTIDE SEQUENCE</scope>
</reference>
<accession>A0ACA9U903</accession>
<name>A0ACA9U903_BIOOC</name>
<sequence>MVGYKNLSLAGLLWLGLASRGLALGTDEATNDLTLVGRSDAEDVSIRDFDDELYERDFDEELDERDFDEELDERDFEDELDERDFDDFDLPLQVRGGASINFKERVITGRKNTVNKQPNRVDMKAHDERTRKHISGPAPY</sequence>
<gene>
    <name evidence="1" type="ORF">CRV2_00015319</name>
</gene>
<reference evidence="1" key="1">
    <citation type="submission" date="2020-04" db="EMBL/GenBank/DDBJ databases">
        <authorList>
            <person name="Broberg M."/>
        </authorList>
    </citation>
    <scope>NUCLEOTIDE SEQUENCE</scope>
</reference>
<proteinExistence type="predicted"/>
<evidence type="ECO:0000313" key="2">
    <source>
        <dbReference type="Proteomes" id="UP000836387"/>
    </source>
</evidence>
<comment type="caution">
    <text evidence="1">The sequence shown here is derived from an EMBL/GenBank/DDBJ whole genome shotgun (WGS) entry which is preliminary data.</text>
</comment>